<keyword evidence="1" id="KW-0812">Transmembrane</keyword>
<reference evidence="2 3" key="1">
    <citation type="journal article" date="2003" name="Science">
        <title>Finding functional features in Saccharomyces genomes by phylogenetic footprinting.</title>
        <authorList>
            <person name="Cliften P.F."/>
            <person name="Sudarsanam P."/>
            <person name="Desikan A."/>
            <person name="Fulton L."/>
            <person name="Fulton B."/>
            <person name="Majors J."/>
            <person name="Waterston R."/>
            <person name="Cohen B.A."/>
            <person name="Johnston M."/>
        </authorList>
    </citation>
    <scope>NUCLEOTIDE SEQUENCE [LARGE SCALE GENOMIC DNA]</scope>
    <source>
        <strain evidence="3">ATCC MYA-4449 / AS 2.2408 / CBS 8840 / NBRC 1802 / NCYC 2889</strain>
    </source>
</reference>
<keyword evidence="1" id="KW-0472">Membrane</keyword>
<name>J4TT09_SACK1</name>
<feature type="transmembrane region" description="Helical" evidence="1">
    <location>
        <begin position="293"/>
        <end position="316"/>
    </location>
</feature>
<proteinExistence type="predicted"/>
<evidence type="ECO:0000256" key="1">
    <source>
        <dbReference type="SAM" id="Phobius"/>
    </source>
</evidence>
<dbReference type="STRING" id="226230.J4TT09"/>
<keyword evidence="3" id="KW-1185">Reference proteome</keyword>
<dbReference type="HOGENOM" id="CLU_855693_0_0_1"/>
<dbReference type="CDD" id="cd15860">
    <property type="entry name" value="SNARE_USE1"/>
    <property type="match status" value="1"/>
</dbReference>
<gene>
    <name evidence="2" type="primary">YGL098W</name>
    <name evidence="2" type="ORF">SKUD_191906</name>
</gene>
<keyword evidence="1" id="KW-1133">Transmembrane helix</keyword>
<accession>J4TT09</accession>
<dbReference type="EMBL" id="AACI03002016">
    <property type="protein sequence ID" value="EJT41495.1"/>
    <property type="molecule type" value="Genomic_DNA"/>
</dbReference>
<organism evidence="2 3">
    <name type="scientific">Saccharomyces kudriavzevii (strain ATCC MYA-4449 / AS 2.2408 / CBS 8840 / NBRC 1802 / NCYC 2889)</name>
    <name type="common">Yeast</name>
    <dbReference type="NCBI Taxonomy" id="226230"/>
    <lineage>
        <taxon>Eukaryota</taxon>
        <taxon>Fungi</taxon>
        <taxon>Dikarya</taxon>
        <taxon>Ascomycota</taxon>
        <taxon>Saccharomycotina</taxon>
        <taxon>Saccharomycetes</taxon>
        <taxon>Saccharomycetales</taxon>
        <taxon>Saccharomycetaceae</taxon>
        <taxon>Saccharomyces</taxon>
    </lineage>
</organism>
<dbReference type="Proteomes" id="UP000002753">
    <property type="component" value="Unassembled WGS sequence"/>
</dbReference>
<protein>
    <submittedName>
        <fullName evidence="2">USE1-like protein</fullName>
    </submittedName>
</protein>
<dbReference type="AlphaFoldDB" id="J4TT09"/>
<evidence type="ECO:0000313" key="3">
    <source>
        <dbReference type="Proteomes" id="UP000002753"/>
    </source>
</evidence>
<reference evidence="3" key="2">
    <citation type="journal article" date="2011" name="G3 (Bethesda)">
        <title>The awesome power of yeast evolutionary genetics: New genome sequences and strain resources for the Saccharomyces sensu stricto genus.</title>
        <authorList>
            <person name="Scannell D.R."/>
            <person name="Zill O.A."/>
            <person name="Rokas A."/>
            <person name="Payen C."/>
            <person name="Dunham M.J."/>
            <person name="Eisen M.B."/>
            <person name="Rine J."/>
            <person name="Johnston M."/>
            <person name="Hittinger C.T."/>
        </authorList>
    </citation>
    <scope>GENOME REANNOTATION</scope>
    <source>
        <strain evidence="3">ATCC MYA-4449 / AS 2.2408 / CBS 8840 / NBRC 1802 / NCYC 2889</strain>
    </source>
</reference>
<comment type="caution">
    <text evidence="2">The sequence shown here is derived from an EMBL/GenBank/DDBJ whole genome shotgun (WGS) entry which is preliminary data.</text>
</comment>
<sequence>MDFNGSIKQREVKYHPKQQLRHLTKARMMTNVPNDPFLAYILSSKQLANLDRLRKKAVTKQLELSSDNKNSEEFSKYQNIYQTKAFECIQKKHDTHKTMEYQYELYQKSSKTRRYSIDLDSVHSAVTDQQAENLNEDLFRRKEDDEAVMELRKRLLGRQQNKNLAFEPTKSVDRQIEDQDNLQQDLIQNMSKLVGSLKQGAVAFQSALDEDKQVLGAAEIGIQVASQGLMDVSGKLRKYDKSKLSYLFYITVFHFHDSRLGINLHHSPTLSSTLSCYNIATMCTGLEFSNKKMGFFLFLVDWVANAFPTFVSSNILPRMSSKTIQ</sequence>
<evidence type="ECO:0000313" key="2">
    <source>
        <dbReference type="EMBL" id="EJT41495.1"/>
    </source>
</evidence>